<feature type="compositionally biased region" description="Low complexity" evidence="1">
    <location>
        <begin position="29"/>
        <end position="42"/>
    </location>
</feature>
<dbReference type="AlphaFoldDB" id="A0A090M9I3"/>
<sequence length="233" mass="25783">MSTVAIQFDPVFSMGPRSAFTWPGPLETSASSSSLLSPGLSSMGHVSGNSLTPPPQSRSVTSSPPRLSLSADQREVKRQSDRVRRDSRLVNRMRRANSNSYAESQSSMGLPSVTDAMNISAYSTAPAPVTLMTQRPSRISNLIQHLFTRHTHKAYKPTIICLRTMQQFMQDPTSIVPDHHLYLLVRINLLRHQREKSGQAAKASCPNCGAEFTRTTARNGHLLHDKCKGRRNS</sequence>
<feature type="compositionally biased region" description="Polar residues" evidence="1">
    <location>
        <begin position="47"/>
        <end position="65"/>
    </location>
</feature>
<dbReference type="EMBL" id="CBMG010002232">
    <property type="protein sequence ID" value="CEG03764.1"/>
    <property type="molecule type" value="Genomic_DNA"/>
</dbReference>
<accession>A0A090M9I3</accession>
<evidence type="ECO:0000313" key="2">
    <source>
        <dbReference type="EMBL" id="CEG03764.1"/>
    </source>
</evidence>
<evidence type="ECO:0000256" key="1">
    <source>
        <dbReference type="SAM" id="MobiDB-lite"/>
    </source>
</evidence>
<comment type="caution">
    <text evidence="2">The sequence shown here is derived from an EMBL/GenBank/DDBJ whole genome shotgun (WGS) entry which is preliminary data.</text>
</comment>
<reference evidence="2" key="1">
    <citation type="submission" date="2013-05" db="EMBL/GenBank/DDBJ databases">
        <title>Draft genome sequences of six wheat associated Fusarium spp. isolates.</title>
        <authorList>
            <person name="Moolhuijzen P.M."/>
            <person name="Manners J.M."/>
            <person name="Wilcox S."/>
            <person name="Bellgard M.I."/>
            <person name="Gardiner D.M."/>
        </authorList>
    </citation>
    <scope>NUCLEOTIDE SEQUENCE</scope>
    <source>
        <strain evidence="2">CS5907</strain>
    </source>
</reference>
<name>A0A090M9I3_9HYPO</name>
<organism evidence="2">
    <name type="scientific">Fusarium acuminatum CS5907</name>
    <dbReference type="NCBI Taxonomy" id="1318461"/>
    <lineage>
        <taxon>Eukaryota</taxon>
        <taxon>Fungi</taxon>
        <taxon>Dikarya</taxon>
        <taxon>Ascomycota</taxon>
        <taxon>Pezizomycotina</taxon>
        <taxon>Sordariomycetes</taxon>
        <taxon>Hypocreomycetidae</taxon>
        <taxon>Hypocreales</taxon>
        <taxon>Nectriaceae</taxon>
        <taxon>Fusarium</taxon>
        <taxon>Fusarium tricinctum species complex</taxon>
    </lineage>
</organism>
<protein>
    <submittedName>
        <fullName evidence="2">WGS project CBMG000000000 data, contig CS5907-c002243</fullName>
    </submittedName>
</protein>
<feature type="compositionally biased region" description="Polar residues" evidence="1">
    <location>
        <begin position="96"/>
        <end position="109"/>
    </location>
</feature>
<proteinExistence type="predicted"/>
<feature type="region of interest" description="Disordered" evidence="1">
    <location>
        <begin position="26"/>
        <end position="109"/>
    </location>
</feature>
<gene>
    <name evidence="2" type="ORF">BN851_0106670</name>
</gene>
<feature type="compositionally biased region" description="Basic and acidic residues" evidence="1">
    <location>
        <begin position="72"/>
        <end position="89"/>
    </location>
</feature>